<comment type="caution">
    <text evidence="2">The sequence shown here is derived from an EMBL/GenBank/DDBJ whole genome shotgun (WGS) entry which is preliminary data.</text>
</comment>
<keyword evidence="1" id="KW-1133">Transmembrane helix</keyword>
<keyword evidence="3" id="KW-1185">Reference proteome</keyword>
<dbReference type="AlphaFoldDB" id="A0A7W7RJ53"/>
<proteinExistence type="predicted"/>
<feature type="transmembrane region" description="Helical" evidence="1">
    <location>
        <begin position="109"/>
        <end position="128"/>
    </location>
</feature>
<keyword evidence="1" id="KW-0472">Membrane</keyword>
<feature type="transmembrane region" description="Helical" evidence="1">
    <location>
        <begin position="166"/>
        <end position="182"/>
    </location>
</feature>
<sequence length="217" mass="23271">MTAEDNGRSVEDAPFDPDESRALIERQRDVTMNELAPAWRLLYGVWGAAFLLGYGLLYLQRTVLTAVPPAIAGVGMFLAIVVALTVTTRDDIRVHRGLRGRSALAGARVGWAFLAGFCLVLLTVWRLYRGGAPEPVVALSLASLSLLVIGLVYMVSAAWERQRLRFGLGGWILGADAVALLVGMPHAYLVLALAGGGGFLTAAVFLALRRTDHAARS</sequence>
<name>A0A7W7RJ53_9ACTN</name>
<reference evidence="2 3" key="1">
    <citation type="submission" date="2020-08" db="EMBL/GenBank/DDBJ databases">
        <title>Sequencing the genomes of 1000 actinobacteria strains.</title>
        <authorList>
            <person name="Klenk H.-P."/>
        </authorList>
    </citation>
    <scope>NUCLEOTIDE SEQUENCE [LARGE SCALE GENOMIC DNA]</scope>
    <source>
        <strain evidence="2 3">DSM 102030</strain>
    </source>
</reference>
<organism evidence="2 3">
    <name type="scientific">Lipingzhangella halophila</name>
    <dbReference type="NCBI Taxonomy" id="1783352"/>
    <lineage>
        <taxon>Bacteria</taxon>
        <taxon>Bacillati</taxon>
        <taxon>Actinomycetota</taxon>
        <taxon>Actinomycetes</taxon>
        <taxon>Streptosporangiales</taxon>
        <taxon>Nocardiopsidaceae</taxon>
        <taxon>Lipingzhangella</taxon>
    </lineage>
</organism>
<accession>A0A7W7RJ53</accession>
<feature type="transmembrane region" description="Helical" evidence="1">
    <location>
        <begin position="188"/>
        <end position="208"/>
    </location>
</feature>
<evidence type="ECO:0000256" key="1">
    <source>
        <dbReference type="SAM" id="Phobius"/>
    </source>
</evidence>
<feature type="transmembrane region" description="Helical" evidence="1">
    <location>
        <begin position="66"/>
        <end position="88"/>
    </location>
</feature>
<feature type="transmembrane region" description="Helical" evidence="1">
    <location>
        <begin position="140"/>
        <end position="159"/>
    </location>
</feature>
<protein>
    <submittedName>
        <fullName evidence="2">Uncharacterized protein</fullName>
    </submittedName>
</protein>
<gene>
    <name evidence="2" type="ORF">F4561_003778</name>
</gene>
<evidence type="ECO:0000313" key="2">
    <source>
        <dbReference type="EMBL" id="MBB4932958.1"/>
    </source>
</evidence>
<dbReference type="RefSeq" id="WP_184580654.1">
    <property type="nucleotide sequence ID" value="NZ_JACHJT010000001.1"/>
</dbReference>
<keyword evidence="1" id="KW-0812">Transmembrane</keyword>
<feature type="transmembrane region" description="Helical" evidence="1">
    <location>
        <begin position="41"/>
        <end position="60"/>
    </location>
</feature>
<evidence type="ECO:0000313" key="3">
    <source>
        <dbReference type="Proteomes" id="UP000523007"/>
    </source>
</evidence>
<dbReference type="Proteomes" id="UP000523007">
    <property type="component" value="Unassembled WGS sequence"/>
</dbReference>
<dbReference type="EMBL" id="JACHJT010000001">
    <property type="protein sequence ID" value="MBB4932958.1"/>
    <property type="molecule type" value="Genomic_DNA"/>
</dbReference>